<organism evidence="2 3">
    <name type="scientific">Flemingia macrophylla</name>
    <dbReference type="NCBI Taxonomy" id="520843"/>
    <lineage>
        <taxon>Eukaryota</taxon>
        <taxon>Viridiplantae</taxon>
        <taxon>Streptophyta</taxon>
        <taxon>Embryophyta</taxon>
        <taxon>Tracheophyta</taxon>
        <taxon>Spermatophyta</taxon>
        <taxon>Magnoliopsida</taxon>
        <taxon>eudicotyledons</taxon>
        <taxon>Gunneridae</taxon>
        <taxon>Pentapetalae</taxon>
        <taxon>rosids</taxon>
        <taxon>fabids</taxon>
        <taxon>Fabales</taxon>
        <taxon>Fabaceae</taxon>
        <taxon>Papilionoideae</taxon>
        <taxon>50 kb inversion clade</taxon>
        <taxon>NPAAA clade</taxon>
        <taxon>indigoferoid/millettioid clade</taxon>
        <taxon>Phaseoleae</taxon>
        <taxon>Flemingia</taxon>
    </lineage>
</organism>
<dbReference type="AlphaFoldDB" id="A0ABD1LHH2"/>
<keyword evidence="3" id="KW-1185">Reference proteome</keyword>
<proteinExistence type="predicted"/>
<gene>
    <name evidence="2" type="ORF">Fmac_027182</name>
</gene>
<evidence type="ECO:0000256" key="1">
    <source>
        <dbReference type="SAM" id="MobiDB-lite"/>
    </source>
</evidence>
<comment type="caution">
    <text evidence="2">The sequence shown here is derived from an EMBL/GenBank/DDBJ whole genome shotgun (WGS) entry which is preliminary data.</text>
</comment>
<evidence type="ECO:0000313" key="3">
    <source>
        <dbReference type="Proteomes" id="UP001603857"/>
    </source>
</evidence>
<sequence length="106" mass="11687">MDSPKIRSCMNYQSGSKRRCCESENISHSQSNSQVASTSGNLSSVSGPLSGDNRAFHYKESGMWECKMCTLLDKQCLAPTCELCGKKMLVPNTTLGLVNSVRWKTM</sequence>
<protein>
    <submittedName>
        <fullName evidence="2">Uncharacterized protein</fullName>
    </submittedName>
</protein>
<evidence type="ECO:0000313" key="2">
    <source>
        <dbReference type="EMBL" id="KAL2322803.1"/>
    </source>
</evidence>
<name>A0ABD1LHH2_9FABA</name>
<reference evidence="2 3" key="1">
    <citation type="submission" date="2024-08" db="EMBL/GenBank/DDBJ databases">
        <title>Insights into the chromosomal genome structure of Flemingia macrophylla.</title>
        <authorList>
            <person name="Ding Y."/>
            <person name="Zhao Y."/>
            <person name="Bi W."/>
            <person name="Wu M."/>
            <person name="Zhao G."/>
            <person name="Gong Y."/>
            <person name="Li W."/>
            <person name="Zhang P."/>
        </authorList>
    </citation>
    <scope>NUCLEOTIDE SEQUENCE [LARGE SCALE GENOMIC DNA]</scope>
    <source>
        <strain evidence="2">DYQJB</strain>
        <tissue evidence="2">Leaf</tissue>
    </source>
</reference>
<feature type="compositionally biased region" description="Polar residues" evidence="1">
    <location>
        <begin position="24"/>
        <end position="47"/>
    </location>
</feature>
<dbReference type="Proteomes" id="UP001603857">
    <property type="component" value="Unassembled WGS sequence"/>
</dbReference>
<accession>A0ABD1LHH2</accession>
<feature type="region of interest" description="Disordered" evidence="1">
    <location>
        <begin position="24"/>
        <end position="51"/>
    </location>
</feature>
<dbReference type="EMBL" id="JBGMDY010000009">
    <property type="protein sequence ID" value="KAL2322803.1"/>
    <property type="molecule type" value="Genomic_DNA"/>
</dbReference>